<evidence type="ECO:0008006" key="2">
    <source>
        <dbReference type="Google" id="ProtNLM"/>
    </source>
</evidence>
<accession>A0A6C0I0E1</accession>
<dbReference type="SUPFAM" id="SSF50249">
    <property type="entry name" value="Nucleic acid-binding proteins"/>
    <property type="match status" value="1"/>
</dbReference>
<protein>
    <recommendedName>
        <fullName evidence="2">S1-like domain-containing protein</fullName>
    </recommendedName>
</protein>
<dbReference type="InterPro" id="IPR001253">
    <property type="entry name" value="TIF_eIF-1A"/>
</dbReference>
<sequence>MVKNQTGGNRAKSFARKNESSIGRVERLRLAECDEEIYACVTKFYGNTCAITTIDGQTLMGHIRKKFSGRGKRTSTITDRCVVLVGLRHWEKEPKNCDILEVYSANEVEQLKNIPKIKFERLLPLIMTGESSTITKEKSKKIEDAFDFGIIGNYEDDMKEIMNEESGETVTFEMEADQIDIDEI</sequence>
<organism evidence="1">
    <name type="scientific">viral metagenome</name>
    <dbReference type="NCBI Taxonomy" id="1070528"/>
    <lineage>
        <taxon>unclassified sequences</taxon>
        <taxon>metagenomes</taxon>
        <taxon>organismal metagenomes</taxon>
    </lineage>
</organism>
<dbReference type="PANTHER" id="PTHR21668">
    <property type="entry name" value="EIF-1A"/>
    <property type="match status" value="1"/>
</dbReference>
<dbReference type="EMBL" id="MN740043">
    <property type="protein sequence ID" value="QHT85583.1"/>
    <property type="molecule type" value="Genomic_DNA"/>
</dbReference>
<dbReference type="Gene3D" id="2.40.50.140">
    <property type="entry name" value="Nucleic acid-binding proteins"/>
    <property type="match status" value="1"/>
</dbReference>
<name>A0A6C0I0E1_9ZZZZ</name>
<evidence type="ECO:0000313" key="1">
    <source>
        <dbReference type="EMBL" id="QHT85583.1"/>
    </source>
</evidence>
<proteinExistence type="predicted"/>
<dbReference type="GO" id="GO:0003743">
    <property type="term" value="F:translation initiation factor activity"/>
    <property type="evidence" value="ECO:0007669"/>
    <property type="project" value="InterPro"/>
</dbReference>
<dbReference type="SMART" id="SM00652">
    <property type="entry name" value="eIF1a"/>
    <property type="match status" value="1"/>
</dbReference>
<dbReference type="InterPro" id="IPR012340">
    <property type="entry name" value="NA-bd_OB-fold"/>
</dbReference>
<reference evidence="1" key="1">
    <citation type="journal article" date="2020" name="Nature">
        <title>Giant virus diversity and host interactions through global metagenomics.</title>
        <authorList>
            <person name="Schulz F."/>
            <person name="Roux S."/>
            <person name="Paez-Espino D."/>
            <person name="Jungbluth S."/>
            <person name="Walsh D.A."/>
            <person name="Denef V.J."/>
            <person name="McMahon K.D."/>
            <person name="Konstantinidis K.T."/>
            <person name="Eloe-Fadrosh E.A."/>
            <person name="Kyrpides N.C."/>
            <person name="Woyke T."/>
        </authorList>
    </citation>
    <scope>NUCLEOTIDE SEQUENCE</scope>
    <source>
        <strain evidence="1">GVMAG-M-3300023184-182</strain>
    </source>
</reference>
<dbReference type="AlphaFoldDB" id="A0A6C0I0E1"/>